<feature type="region of interest" description="Disordered" evidence="1">
    <location>
        <begin position="80"/>
        <end position="118"/>
    </location>
</feature>
<name>R0L2Y5_ANAPL</name>
<feature type="region of interest" description="Disordered" evidence="1">
    <location>
        <begin position="1"/>
        <end position="34"/>
    </location>
</feature>
<keyword evidence="3" id="KW-1185">Reference proteome</keyword>
<evidence type="ECO:0000256" key="1">
    <source>
        <dbReference type="SAM" id="MobiDB-lite"/>
    </source>
</evidence>
<dbReference type="Proteomes" id="UP000296049">
    <property type="component" value="Unassembled WGS sequence"/>
</dbReference>
<protein>
    <submittedName>
        <fullName evidence="2">Uncharacterized protein</fullName>
    </submittedName>
</protein>
<gene>
    <name evidence="2" type="ORF">Anapl_03315</name>
</gene>
<accession>R0L2Y5</accession>
<proteinExistence type="predicted"/>
<dbReference type="AlphaFoldDB" id="R0L2Y5"/>
<dbReference type="EMBL" id="KB743257">
    <property type="protein sequence ID" value="EOA99898.1"/>
    <property type="molecule type" value="Genomic_DNA"/>
</dbReference>
<evidence type="ECO:0000313" key="2">
    <source>
        <dbReference type="EMBL" id="EOA99898.1"/>
    </source>
</evidence>
<evidence type="ECO:0000313" key="3">
    <source>
        <dbReference type="Proteomes" id="UP000296049"/>
    </source>
</evidence>
<sequence>MMVPESIQKAGKGKTWAGDSEERAAGARAASDGYKEPDGCFATGCGRKRQNICRRSCNGGMTGLAVVGPRLWHETFQQPLEGGAEDEQSLADRKTSLSAAAGLLQGEREAEQDGEVEE</sequence>
<organism evidence="2 3">
    <name type="scientific">Anas platyrhynchos</name>
    <name type="common">Mallard</name>
    <name type="synonym">Anas boschas</name>
    <dbReference type="NCBI Taxonomy" id="8839"/>
    <lineage>
        <taxon>Eukaryota</taxon>
        <taxon>Metazoa</taxon>
        <taxon>Chordata</taxon>
        <taxon>Craniata</taxon>
        <taxon>Vertebrata</taxon>
        <taxon>Euteleostomi</taxon>
        <taxon>Archelosauria</taxon>
        <taxon>Archosauria</taxon>
        <taxon>Dinosauria</taxon>
        <taxon>Saurischia</taxon>
        <taxon>Theropoda</taxon>
        <taxon>Coelurosauria</taxon>
        <taxon>Aves</taxon>
        <taxon>Neognathae</taxon>
        <taxon>Galloanserae</taxon>
        <taxon>Anseriformes</taxon>
        <taxon>Anatidae</taxon>
        <taxon>Anatinae</taxon>
        <taxon>Anas</taxon>
    </lineage>
</organism>
<reference evidence="3" key="1">
    <citation type="journal article" date="2013" name="Nat. Genet.">
        <title>The duck genome and transcriptome provide insight into an avian influenza virus reservoir species.</title>
        <authorList>
            <person name="Huang Y."/>
            <person name="Li Y."/>
            <person name="Burt D.W."/>
            <person name="Chen H."/>
            <person name="Zhang Y."/>
            <person name="Qian W."/>
            <person name="Kim H."/>
            <person name="Gan S."/>
            <person name="Zhao Y."/>
            <person name="Li J."/>
            <person name="Yi K."/>
            <person name="Feng H."/>
            <person name="Zhu P."/>
            <person name="Li B."/>
            <person name="Liu Q."/>
            <person name="Fairley S."/>
            <person name="Magor K.E."/>
            <person name="Du Z."/>
            <person name="Hu X."/>
            <person name="Goodman L."/>
            <person name="Tafer H."/>
            <person name="Vignal A."/>
            <person name="Lee T."/>
            <person name="Kim K.W."/>
            <person name="Sheng Z."/>
            <person name="An Y."/>
            <person name="Searle S."/>
            <person name="Herrero J."/>
            <person name="Groenen M.A."/>
            <person name="Crooijmans R.P."/>
            <person name="Faraut T."/>
            <person name="Cai Q."/>
            <person name="Webster R.G."/>
            <person name="Aldridge J.R."/>
            <person name="Warren W.C."/>
            <person name="Bartschat S."/>
            <person name="Kehr S."/>
            <person name="Marz M."/>
            <person name="Stadler P.F."/>
            <person name="Smith J."/>
            <person name="Kraus R.H."/>
            <person name="Zhao Y."/>
            <person name="Ren L."/>
            <person name="Fei J."/>
            <person name="Morisson M."/>
            <person name="Kaiser P."/>
            <person name="Griffin D.K."/>
            <person name="Rao M."/>
            <person name="Pitel F."/>
            <person name="Wang J."/>
            <person name="Li N."/>
        </authorList>
    </citation>
    <scope>NUCLEOTIDE SEQUENCE [LARGE SCALE GENOMIC DNA]</scope>
</reference>